<keyword evidence="9" id="KW-0547">Nucleotide-binding</keyword>
<evidence type="ECO:0000256" key="3">
    <source>
        <dbReference type="ARBA" id="ARBA00008545"/>
    </source>
</evidence>
<keyword evidence="4" id="KW-0808">Transferase</keyword>
<dbReference type="Pfam" id="PF02407">
    <property type="entry name" value="Viral_Rep"/>
    <property type="match status" value="1"/>
</dbReference>
<reference evidence="19" key="1">
    <citation type="journal article" date="2016" name="Virus Evol.">
        <title>Diversity and comparative genomics of chimeric viruses in Sphagnum-dominated peatlands.</title>
        <authorList>
            <person name="Quaiser A."/>
            <person name="Krupovic M."/>
            <person name="Dufresne A."/>
            <person name="Francez A.J."/>
            <person name="Roux S."/>
        </authorList>
    </citation>
    <scope>NUCLEOTIDE SEQUENCE</scope>
    <source>
        <strain evidence="19">CRUV-23-F</strain>
    </source>
</reference>
<comment type="cofactor">
    <cofactor evidence="1">
        <name>Mn(2+)</name>
        <dbReference type="ChEBI" id="CHEBI:29035"/>
    </cofactor>
</comment>
<keyword evidence="10" id="KW-0255">Endonuclease</keyword>
<dbReference type="GO" id="GO:0003677">
    <property type="term" value="F:DNA binding"/>
    <property type="evidence" value="ECO:0007669"/>
    <property type="project" value="UniProtKB-KW"/>
</dbReference>
<comment type="similarity">
    <text evidence="3">Belongs to the nanoviruses/circoviruses replication-associated protein family.</text>
</comment>
<organism evidence="19">
    <name type="scientific">Cruciviridae sp</name>
    <dbReference type="NCBI Taxonomy" id="1955495"/>
    <lineage>
        <taxon>Viruses</taxon>
        <taxon>Cruciviruses</taxon>
    </lineage>
</organism>
<dbReference type="GO" id="GO:0016779">
    <property type="term" value="F:nucleotidyltransferase activity"/>
    <property type="evidence" value="ECO:0007669"/>
    <property type="project" value="UniProtKB-KW"/>
</dbReference>
<dbReference type="Pfam" id="PF00910">
    <property type="entry name" value="RNA_helicase"/>
    <property type="match status" value="1"/>
</dbReference>
<dbReference type="InterPro" id="IPR049912">
    <property type="entry name" value="CRESS_DNA_REP"/>
</dbReference>
<evidence type="ECO:0000256" key="15">
    <source>
        <dbReference type="ARBA" id="ARBA00030754"/>
    </source>
</evidence>
<keyword evidence="14" id="KW-0511">Multifunctional enzyme</keyword>
<comment type="catalytic activity">
    <reaction evidence="17">
        <text>ATP + H2O = ADP + phosphate + H(+)</text>
        <dbReference type="Rhea" id="RHEA:13065"/>
        <dbReference type="ChEBI" id="CHEBI:15377"/>
        <dbReference type="ChEBI" id="CHEBI:15378"/>
        <dbReference type="ChEBI" id="CHEBI:30616"/>
        <dbReference type="ChEBI" id="CHEBI:43474"/>
        <dbReference type="ChEBI" id="CHEBI:456216"/>
    </reaction>
</comment>
<proteinExistence type="inferred from homology"/>
<evidence type="ECO:0000256" key="5">
    <source>
        <dbReference type="ARBA" id="ARBA00022695"/>
    </source>
</evidence>
<evidence type="ECO:0000256" key="6">
    <source>
        <dbReference type="ARBA" id="ARBA00022705"/>
    </source>
</evidence>
<evidence type="ECO:0000256" key="4">
    <source>
        <dbReference type="ARBA" id="ARBA00022679"/>
    </source>
</evidence>
<evidence type="ECO:0000256" key="14">
    <source>
        <dbReference type="ARBA" id="ARBA00023268"/>
    </source>
</evidence>
<evidence type="ECO:0000256" key="9">
    <source>
        <dbReference type="ARBA" id="ARBA00022741"/>
    </source>
</evidence>
<evidence type="ECO:0000256" key="2">
    <source>
        <dbReference type="ARBA" id="ARBA00004147"/>
    </source>
</evidence>
<evidence type="ECO:0000256" key="12">
    <source>
        <dbReference type="ARBA" id="ARBA00023124"/>
    </source>
</evidence>
<dbReference type="SUPFAM" id="SSF52540">
    <property type="entry name" value="P-loop containing nucleoside triphosphate hydrolases"/>
    <property type="match status" value="1"/>
</dbReference>
<protein>
    <recommendedName>
        <fullName evidence="15">ATP-dependent helicase Rep</fullName>
    </recommendedName>
    <alternativeName>
        <fullName evidence="16">RepP</fullName>
    </alternativeName>
</protein>
<dbReference type="GO" id="GO:0016787">
    <property type="term" value="F:hydrolase activity"/>
    <property type="evidence" value="ECO:0007669"/>
    <property type="project" value="UniProtKB-KW"/>
</dbReference>
<dbReference type="GO" id="GO:0003723">
    <property type="term" value="F:RNA binding"/>
    <property type="evidence" value="ECO:0007669"/>
    <property type="project" value="InterPro"/>
</dbReference>
<dbReference type="Gene3D" id="3.40.50.300">
    <property type="entry name" value="P-loop containing nucleotide triphosphate hydrolases"/>
    <property type="match status" value="1"/>
</dbReference>
<evidence type="ECO:0000256" key="10">
    <source>
        <dbReference type="ARBA" id="ARBA00022759"/>
    </source>
</evidence>
<comment type="subcellular location">
    <subcellularLocation>
        <location evidence="2">Host nucleus</location>
    </subcellularLocation>
</comment>
<keyword evidence="6" id="KW-0235">DNA replication</keyword>
<dbReference type="GO" id="GO:0000166">
    <property type="term" value="F:nucleotide binding"/>
    <property type="evidence" value="ECO:0007669"/>
    <property type="project" value="UniProtKB-KW"/>
</dbReference>
<dbReference type="GO" id="GO:0046872">
    <property type="term" value="F:metal ion binding"/>
    <property type="evidence" value="ECO:0007669"/>
    <property type="project" value="UniProtKB-KW"/>
</dbReference>
<evidence type="ECO:0000313" key="19">
    <source>
        <dbReference type="EMBL" id="AQU11726.1"/>
    </source>
</evidence>
<evidence type="ECO:0000256" key="7">
    <source>
        <dbReference type="ARBA" id="ARBA00022722"/>
    </source>
</evidence>
<dbReference type="Gene3D" id="3.40.1310.20">
    <property type="match status" value="1"/>
</dbReference>
<keyword evidence="12" id="KW-0190">Covalent protein-DNA linkage</keyword>
<evidence type="ECO:0000256" key="11">
    <source>
        <dbReference type="ARBA" id="ARBA00022801"/>
    </source>
</evidence>
<dbReference type="InterPro" id="IPR027417">
    <property type="entry name" value="P-loop_NTPase"/>
</dbReference>
<dbReference type="EMBL" id="KX388502">
    <property type="protein sequence ID" value="AQU11726.1"/>
    <property type="molecule type" value="Genomic_DNA"/>
</dbReference>
<sequence>MANLYIPKVKALNEIPVTTNYMAITHKSRHFLVTIFDNHWGPTILRKWMTTVGEEKHNLPKEIKYFVGSYEMCPSTKRMHWQCYAEFNGNSRSLMSVKTIFECPSANIQNRKGNRDQARHYCMKPVPDCSCTNCTEAKAALNDKHVVVELGSFEKEDSDGPGQGARTDLKNAKTFVLQPGVTDFKMYVEDNEHSHTIAKYYKFFERARLVNQQHIAETSVTEKKEILVIVGPTGTFKSSSARQTAANKNYRIFQLPQPSASGQIWWDGYDNQECVIIDEMSGKFPLLDMLNLTDRYPYMGQVKGGSKYITPKMIIFTANTEPEEWYPRSEAKDRLAPLYRRITKRVSWINDGWGEVENPHKEVEPQIFDISSIQLPKVSLDVFKANRLFIPKVLPLEPPTQAPVQQNALPFGYRPLIS</sequence>
<feature type="domain" description="CRESS-DNA virus Rep endonuclease" evidence="18">
    <location>
        <begin position="25"/>
        <end position="153"/>
    </location>
</feature>
<keyword evidence="11" id="KW-0378">Hydrolase</keyword>
<dbReference type="GO" id="GO:0042025">
    <property type="term" value="C:host cell nucleus"/>
    <property type="evidence" value="ECO:0007669"/>
    <property type="project" value="UniProtKB-SubCell"/>
</dbReference>
<keyword evidence="7" id="KW-0540">Nuclease</keyword>
<evidence type="ECO:0000256" key="1">
    <source>
        <dbReference type="ARBA" id="ARBA00001936"/>
    </source>
</evidence>
<evidence type="ECO:0000256" key="8">
    <source>
        <dbReference type="ARBA" id="ARBA00022723"/>
    </source>
</evidence>
<keyword evidence="13" id="KW-0238">DNA-binding</keyword>
<dbReference type="GO" id="GO:0006260">
    <property type="term" value="P:DNA replication"/>
    <property type="evidence" value="ECO:0007669"/>
    <property type="project" value="UniProtKB-KW"/>
</dbReference>
<dbReference type="InterPro" id="IPR000605">
    <property type="entry name" value="Helicase_SF3_ssDNA/RNA_vir"/>
</dbReference>
<name>A0A1S6LVG7_9VIRU</name>
<dbReference type="GO" id="GO:0003724">
    <property type="term" value="F:RNA helicase activity"/>
    <property type="evidence" value="ECO:0007669"/>
    <property type="project" value="InterPro"/>
</dbReference>
<keyword evidence="5" id="KW-0548">Nucleotidyltransferase</keyword>
<accession>A0A1S6LVG7</accession>
<evidence type="ECO:0000256" key="13">
    <source>
        <dbReference type="ARBA" id="ARBA00023125"/>
    </source>
</evidence>
<evidence type="ECO:0000256" key="17">
    <source>
        <dbReference type="ARBA" id="ARBA00049360"/>
    </source>
</evidence>
<dbReference type="PROSITE" id="PS52020">
    <property type="entry name" value="CRESS_DNA_REP"/>
    <property type="match status" value="1"/>
</dbReference>
<evidence type="ECO:0000256" key="16">
    <source>
        <dbReference type="ARBA" id="ARBA00032243"/>
    </source>
</evidence>
<evidence type="ECO:0000259" key="18">
    <source>
        <dbReference type="PROSITE" id="PS52020"/>
    </source>
</evidence>
<keyword evidence="8" id="KW-0479">Metal-binding</keyword>
<dbReference type="GO" id="GO:0004519">
    <property type="term" value="F:endonuclease activity"/>
    <property type="evidence" value="ECO:0007669"/>
    <property type="project" value="UniProtKB-KW"/>
</dbReference>